<organism evidence="2 3">
    <name type="scientific">Amycolatopsis rubida</name>
    <dbReference type="NCBI Taxonomy" id="112413"/>
    <lineage>
        <taxon>Bacteria</taxon>
        <taxon>Bacillati</taxon>
        <taxon>Actinomycetota</taxon>
        <taxon>Actinomycetes</taxon>
        <taxon>Pseudonocardiales</taxon>
        <taxon>Pseudonocardiaceae</taxon>
        <taxon>Amycolatopsis</taxon>
    </lineage>
</organism>
<protein>
    <recommendedName>
        <fullName evidence="4">Class I SAM-dependent methyltransferase</fullName>
    </recommendedName>
</protein>
<reference evidence="3" key="1">
    <citation type="submission" date="2016-10" db="EMBL/GenBank/DDBJ databases">
        <authorList>
            <person name="Varghese N."/>
            <person name="Submissions S."/>
        </authorList>
    </citation>
    <scope>NUCLEOTIDE SEQUENCE [LARGE SCALE GENOMIC DNA]</scope>
    <source>
        <strain evidence="3">DSM 44637</strain>
    </source>
</reference>
<gene>
    <name evidence="2" type="ORF">SAMN05421854_103309</name>
</gene>
<dbReference type="SUPFAM" id="SSF53335">
    <property type="entry name" value="S-adenosyl-L-methionine-dependent methyltransferases"/>
    <property type="match status" value="1"/>
</dbReference>
<evidence type="ECO:0008006" key="4">
    <source>
        <dbReference type="Google" id="ProtNLM"/>
    </source>
</evidence>
<accession>A0A1I5KRP0</accession>
<dbReference type="InterPro" id="IPR029063">
    <property type="entry name" value="SAM-dependent_MTases_sf"/>
</dbReference>
<dbReference type="Proteomes" id="UP000199137">
    <property type="component" value="Unassembled WGS sequence"/>
</dbReference>
<proteinExistence type="predicted"/>
<evidence type="ECO:0000313" key="3">
    <source>
        <dbReference type="Proteomes" id="UP000199137"/>
    </source>
</evidence>
<feature type="region of interest" description="Disordered" evidence="1">
    <location>
        <begin position="234"/>
        <end position="265"/>
    </location>
</feature>
<feature type="region of interest" description="Disordered" evidence="1">
    <location>
        <begin position="1"/>
        <end position="22"/>
    </location>
</feature>
<sequence>MGIGPATPESSSGIEEQSEARAGKAASGPLGIWLCPPAPADEHGLPPLIEGVTRSLVTQAVTSLSAPGDTVVVTGPDAARIAAVADSAGRRVLCIGPETITAEGRRTRVGGGARTPEDGSVDLLLAAELPAPWIDADGQPYQSWARWLAPGGVLAVALHDEAGRARFTDHAGAVAAAATNAGMRYARHVIVTLAPVERDRLLRSCPPASVTLPTESVHASKRTDLLIFRNDSGAASMHADRSAEQRAPEPIPRTRRERSPATEAR</sequence>
<dbReference type="STRING" id="112413.SAMN05421854_103309"/>
<name>A0A1I5KRP0_9PSEU</name>
<evidence type="ECO:0000256" key="1">
    <source>
        <dbReference type="SAM" id="MobiDB-lite"/>
    </source>
</evidence>
<dbReference type="AlphaFoldDB" id="A0A1I5KRP0"/>
<evidence type="ECO:0000313" key="2">
    <source>
        <dbReference type="EMBL" id="SFO87583.1"/>
    </source>
</evidence>
<dbReference type="EMBL" id="FOWC01000003">
    <property type="protein sequence ID" value="SFO87583.1"/>
    <property type="molecule type" value="Genomic_DNA"/>
</dbReference>
<feature type="compositionally biased region" description="Basic and acidic residues" evidence="1">
    <location>
        <begin position="238"/>
        <end position="265"/>
    </location>
</feature>